<feature type="chain" id="PRO_5037367622" evidence="1">
    <location>
        <begin position="19"/>
        <end position="394"/>
    </location>
</feature>
<feature type="signal peptide" evidence="1">
    <location>
        <begin position="1"/>
        <end position="18"/>
    </location>
</feature>
<dbReference type="PROSITE" id="PS01095">
    <property type="entry name" value="GH18_1"/>
    <property type="match status" value="1"/>
</dbReference>
<evidence type="ECO:0000313" key="3">
    <source>
        <dbReference type="Proteomes" id="UP000771749"/>
    </source>
</evidence>
<gene>
    <name evidence="2" type="ORF">IAC07_02625</name>
</gene>
<dbReference type="SUPFAM" id="SSF51445">
    <property type="entry name" value="(Trans)glycosidases"/>
    <property type="match status" value="1"/>
</dbReference>
<keyword evidence="1" id="KW-0732">Signal</keyword>
<dbReference type="InterPro" id="IPR032320">
    <property type="entry name" value="GH18_BT1044-like"/>
</dbReference>
<dbReference type="AlphaFoldDB" id="A0A940DP80"/>
<name>A0A940DP80_9BACT</name>
<comment type="caution">
    <text evidence="2">The sequence shown here is derived from an EMBL/GenBank/DDBJ whole genome shotgun (WGS) entry which is preliminary data.</text>
</comment>
<organism evidence="2 3">
    <name type="scientific">Candidatus Cryptobacteroides gallistercoris</name>
    <dbReference type="NCBI Taxonomy" id="2840765"/>
    <lineage>
        <taxon>Bacteria</taxon>
        <taxon>Pseudomonadati</taxon>
        <taxon>Bacteroidota</taxon>
        <taxon>Bacteroidia</taxon>
        <taxon>Bacteroidales</taxon>
        <taxon>Candidatus Cryptobacteroides</taxon>
    </lineage>
</organism>
<reference evidence="2" key="1">
    <citation type="submission" date="2020-10" db="EMBL/GenBank/DDBJ databases">
        <authorList>
            <person name="Gilroy R."/>
        </authorList>
    </citation>
    <scope>NUCLEOTIDE SEQUENCE</scope>
    <source>
        <strain evidence="2">F1-3629</strain>
    </source>
</reference>
<evidence type="ECO:0000256" key="1">
    <source>
        <dbReference type="SAM" id="SignalP"/>
    </source>
</evidence>
<dbReference type="InterPro" id="IPR017853">
    <property type="entry name" value="GH"/>
</dbReference>
<dbReference type="Proteomes" id="UP000771749">
    <property type="component" value="Unassembled WGS sequence"/>
</dbReference>
<dbReference type="GO" id="GO:0004553">
    <property type="term" value="F:hydrolase activity, hydrolyzing O-glycosyl compounds"/>
    <property type="evidence" value="ECO:0007669"/>
    <property type="project" value="InterPro"/>
</dbReference>
<proteinExistence type="predicted"/>
<dbReference type="Gene3D" id="3.20.20.80">
    <property type="entry name" value="Glycosidases"/>
    <property type="match status" value="1"/>
</dbReference>
<dbReference type="EMBL" id="JADIMJ010000040">
    <property type="protein sequence ID" value="MBO8453605.1"/>
    <property type="molecule type" value="Genomic_DNA"/>
</dbReference>
<protein>
    <submittedName>
        <fullName evidence="2">Endo-beta-N-acetylglucosaminidase</fullName>
    </submittedName>
</protein>
<dbReference type="Pfam" id="PF16141">
    <property type="entry name" value="GH18_BT1044-like"/>
    <property type="match status" value="1"/>
</dbReference>
<reference evidence="2" key="2">
    <citation type="journal article" date="2021" name="PeerJ">
        <title>Extensive microbial diversity within the chicken gut microbiome revealed by metagenomics and culture.</title>
        <authorList>
            <person name="Gilroy R."/>
            <person name="Ravi A."/>
            <person name="Getino M."/>
            <person name="Pursley I."/>
            <person name="Horton D.L."/>
            <person name="Alikhan N.F."/>
            <person name="Baker D."/>
            <person name="Gharbi K."/>
            <person name="Hall N."/>
            <person name="Watson M."/>
            <person name="Adriaenssens E.M."/>
            <person name="Foster-Nyarko E."/>
            <person name="Jarju S."/>
            <person name="Secka A."/>
            <person name="Antonio M."/>
            <person name="Oren A."/>
            <person name="Chaudhuri R.R."/>
            <person name="La Ragione R."/>
            <person name="Hildebrand F."/>
            <person name="Pallen M.J."/>
        </authorList>
    </citation>
    <scope>NUCLEOTIDE SEQUENCE</scope>
    <source>
        <strain evidence="2">F1-3629</strain>
    </source>
</reference>
<dbReference type="PROSITE" id="PS51257">
    <property type="entry name" value="PROKAR_LIPOPROTEIN"/>
    <property type="match status" value="1"/>
</dbReference>
<sequence>MRKINIFKSVMIAAAAFAAVGCSDWMTPEPEVFDEYSLTEVARDDAYYEALRAYKESDHAIAFGWYDGWGEPGMSTANMLLAVPDSMDIISLWNNSRPLTPQKKEELRFVQDVKGTKVLVCTFVQKIGNGFTPAEYEYDTSRPETVAAWNEYWGWTDNPENKEVNKPAIEKYAKAISDTLYYYGYDGLDIDLEPNIDATYGPLDEDATYLQWLFEALSKYIGPKSGTGRLFVIDGELWEIPAETCTCFDYFVAQAYSVSGGTPSPNAGVSASNLDSRLSRIVNIFCPTYMTEEEVTNKFVVTENLESAIDCLNGGFYWIDGTGSWSKSVMPSYLGMAYWQPSNGFRKGGFGAYKFSNERNNSPMYKWLRKGIQQQNPSSPDVDIITPEDFVARD</sequence>
<evidence type="ECO:0000313" key="2">
    <source>
        <dbReference type="EMBL" id="MBO8453605.1"/>
    </source>
</evidence>
<accession>A0A940DP80</accession>
<dbReference type="GO" id="GO:0005975">
    <property type="term" value="P:carbohydrate metabolic process"/>
    <property type="evidence" value="ECO:0007669"/>
    <property type="project" value="InterPro"/>
</dbReference>
<dbReference type="InterPro" id="IPR001579">
    <property type="entry name" value="Glyco_hydro_18_chit_AS"/>
</dbReference>